<evidence type="ECO:0000256" key="1">
    <source>
        <dbReference type="SAM" id="Coils"/>
    </source>
</evidence>
<comment type="caution">
    <text evidence="3">The sequence shown here is derived from an EMBL/GenBank/DDBJ whole genome shotgun (WGS) entry which is preliminary data.</text>
</comment>
<feature type="compositionally biased region" description="Basic and acidic residues" evidence="2">
    <location>
        <begin position="265"/>
        <end position="279"/>
    </location>
</feature>
<feature type="compositionally biased region" description="Acidic residues" evidence="2">
    <location>
        <begin position="250"/>
        <end position="263"/>
    </location>
</feature>
<proteinExistence type="predicted"/>
<gene>
    <name evidence="3" type="ORF">PIB30_111522</name>
</gene>
<reference evidence="3 4" key="1">
    <citation type="journal article" date="2023" name="Plants (Basel)">
        <title>Bridging the Gap: Combining Genomics and Transcriptomics Approaches to Understand Stylosanthes scabra, an Orphan Legume from the Brazilian Caatinga.</title>
        <authorList>
            <person name="Ferreira-Neto J.R.C."/>
            <person name="da Silva M.D."/>
            <person name="Binneck E."/>
            <person name="de Melo N.F."/>
            <person name="da Silva R.H."/>
            <person name="de Melo A.L.T.M."/>
            <person name="Pandolfi V."/>
            <person name="Bustamante F.O."/>
            <person name="Brasileiro-Vidal A.C."/>
            <person name="Benko-Iseppon A.M."/>
        </authorList>
    </citation>
    <scope>NUCLEOTIDE SEQUENCE [LARGE SCALE GENOMIC DNA]</scope>
    <source>
        <tissue evidence="3">Leaves</tissue>
    </source>
</reference>
<dbReference type="Proteomes" id="UP001341840">
    <property type="component" value="Unassembled WGS sequence"/>
</dbReference>
<keyword evidence="1" id="KW-0175">Coiled coil</keyword>
<name>A0ABU6S0K5_9FABA</name>
<evidence type="ECO:0000313" key="4">
    <source>
        <dbReference type="Proteomes" id="UP001341840"/>
    </source>
</evidence>
<feature type="compositionally biased region" description="Low complexity" evidence="2">
    <location>
        <begin position="116"/>
        <end position="141"/>
    </location>
</feature>
<accession>A0ABU6S0K5</accession>
<organism evidence="3 4">
    <name type="scientific">Stylosanthes scabra</name>
    <dbReference type="NCBI Taxonomy" id="79078"/>
    <lineage>
        <taxon>Eukaryota</taxon>
        <taxon>Viridiplantae</taxon>
        <taxon>Streptophyta</taxon>
        <taxon>Embryophyta</taxon>
        <taxon>Tracheophyta</taxon>
        <taxon>Spermatophyta</taxon>
        <taxon>Magnoliopsida</taxon>
        <taxon>eudicotyledons</taxon>
        <taxon>Gunneridae</taxon>
        <taxon>Pentapetalae</taxon>
        <taxon>rosids</taxon>
        <taxon>fabids</taxon>
        <taxon>Fabales</taxon>
        <taxon>Fabaceae</taxon>
        <taxon>Papilionoideae</taxon>
        <taxon>50 kb inversion clade</taxon>
        <taxon>dalbergioids sensu lato</taxon>
        <taxon>Dalbergieae</taxon>
        <taxon>Pterocarpus clade</taxon>
        <taxon>Stylosanthes</taxon>
    </lineage>
</organism>
<feature type="coiled-coil region" evidence="1">
    <location>
        <begin position="185"/>
        <end position="219"/>
    </location>
</feature>
<keyword evidence="4" id="KW-1185">Reference proteome</keyword>
<sequence>VVLYFRRLLMKANDLIELVATNQYMYSSESGVRKGVMEVHTTDPLEAMAKQISTMTKKLEKLEVAAVSPFGTTSLPCGLCGGPHDSQACSFIMDDQSSAEQVGEITLTSVGGGNQGQKSNNNTQNNNRPHQPPFQRQQQPFQQPPPPVPPQQKLSSSRPPSSIEAALEKLAQSTASFVQNTHSFMNETRSTFKNQESALRNLENQVGQLAKDLGQLTRSTNTFPSDTVVNPKEECKAVTLRSGKVLVDNFSDDDVEEVEEISEEPVSHDSKDEKHKPEL</sequence>
<dbReference type="EMBL" id="JASCZI010037357">
    <property type="protein sequence ID" value="MED6129792.1"/>
    <property type="molecule type" value="Genomic_DNA"/>
</dbReference>
<evidence type="ECO:0000256" key="2">
    <source>
        <dbReference type="SAM" id="MobiDB-lite"/>
    </source>
</evidence>
<evidence type="ECO:0000313" key="3">
    <source>
        <dbReference type="EMBL" id="MED6129792.1"/>
    </source>
</evidence>
<feature type="non-terminal residue" evidence="3">
    <location>
        <position position="279"/>
    </location>
</feature>
<feature type="region of interest" description="Disordered" evidence="2">
    <location>
        <begin position="108"/>
        <end position="162"/>
    </location>
</feature>
<feature type="region of interest" description="Disordered" evidence="2">
    <location>
        <begin position="249"/>
        <end position="279"/>
    </location>
</feature>
<feature type="non-terminal residue" evidence="3">
    <location>
        <position position="1"/>
    </location>
</feature>
<protein>
    <submittedName>
        <fullName evidence="3">Uncharacterized protein</fullName>
    </submittedName>
</protein>